<dbReference type="EMBL" id="BPUB01000001">
    <property type="protein sequence ID" value="GJG58409.1"/>
    <property type="molecule type" value="Genomic_DNA"/>
</dbReference>
<proteinExistence type="predicted"/>
<evidence type="ECO:0000313" key="2">
    <source>
        <dbReference type="Proteomes" id="UP000825483"/>
    </source>
</evidence>
<comment type="caution">
    <text evidence="1">The sequence shown here is derived from an EMBL/GenBank/DDBJ whole genome shotgun (WGS) entry which is preliminary data.</text>
</comment>
<reference evidence="1" key="1">
    <citation type="journal article" date="2022" name="Int. J. Syst. Evol. Microbiol.">
        <title>Prevotella lacticifex sp. nov., isolated from the rumen of cows.</title>
        <authorList>
            <person name="Shinkai T."/>
            <person name="Ikeyama N."/>
            <person name="Kumagai M."/>
            <person name="Ohmori H."/>
            <person name="Sakamoto M."/>
            <person name="Ohkuma M."/>
            <person name="Mitsumori M."/>
        </authorList>
    </citation>
    <scope>NUCLEOTIDE SEQUENCE</scope>
    <source>
        <strain evidence="1">R5076</strain>
    </source>
</reference>
<gene>
    <name evidence="1" type="ORF">PRLR5076_12600</name>
</gene>
<name>A0A9R1C9C1_9BACT</name>
<keyword evidence="2" id="KW-1185">Reference proteome</keyword>
<organism evidence="1 2">
    <name type="scientific">Prevotella lacticifex</name>
    <dbReference type="NCBI Taxonomy" id="2854755"/>
    <lineage>
        <taxon>Bacteria</taxon>
        <taxon>Pseudomonadati</taxon>
        <taxon>Bacteroidota</taxon>
        <taxon>Bacteroidia</taxon>
        <taxon>Bacteroidales</taxon>
        <taxon>Prevotellaceae</taxon>
        <taxon>Prevotella</taxon>
    </lineage>
</organism>
<protein>
    <submittedName>
        <fullName evidence="1">Uncharacterized protein</fullName>
    </submittedName>
</protein>
<sequence length="236" mass="28214">MVVDKTLDKYLADIILTMTCNGFEYNSEIKRYQLRISHITESIFNNMADRASAIGKKLTVEMVNTLLEWTQKDVFYCEELLYTLPVKLLGYGEAIRIKFQYDGRTIFADLMKMTESEFLVLRTDLRILKEQQVMQIYANDNIGKGESIYISSYGNVKVLQSWILMPLEYHYYADWHFMRDLWRYNVVDNLWFTYNALTEFINMHITWEKFINIMDLFKKNGLSTFVFRMMLNSMKR</sequence>
<dbReference type="Proteomes" id="UP000825483">
    <property type="component" value="Unassembled WGS sequence"/>
</dbReference>
<evidence type="ECO:0000313" key="1">
    <source>
        <dbReference type="EMBL" id="GJG58409.1"/>
    </source>
</evidence>
<dbReference type="RefSeq" id="WP_223929292.1">
    <property type="nucleotide sequence ID" value="NZ_BPTU01000001.1"/>
</dbReference>
<dbReference type="AlphaFoldDB" id="A0A9R1C9C1"/>
<accession>A0A9R1C9C1</accession>
<dbReference type="GeneID" id="72467559"/>